<dbReference type="GO" id="GO:0006538">
    <property type="term" value="P:L-glutamate catabolic process"/>
    <property type="evidence" value="ECO:0007669"/>
    <property type="project" value="TreeGrafter"/>
</dbReference>
<protein>
    <submittedName>
        <fullName evidence="5">Amino acid dehydrogenase</fullName>
    </submittedName>
</protein>
<dbReference type="RefSeq" id="WP_161437460.1">
    <property type="nucleotide sequence ID" value="NZ_WXYO01000011.1"/>
</dbReference>
<evidence type="ECO:0000256" key="2">
    <source>
        <dbReference type="ARBA" id="ARBA00023002"/>
    </source>
</evidence>
<accession>A0A6L9EI47</accession>
<dbReference type="SUPFAM" id="SSF53223">
    <property type="entry name" value="Aminoacid dehydrogenase-like, N-terminal domain"/>
    <property type="match status" value="1"/>
</dbReference>
<dbReference type="Proteomes" id="UP000475249">
    <property type="component" value="Unassembled WGS sequence"/>
</dbReference>
<sequence length="410" mass="45382">MKELLKKYENKAPEIVFNWKDPETEAEGWTVINSLRGGAAGGGTRMREGLDMNEVLSLAKTMEVKFTVSGPPIGGAKSGINFNPNDPRKRGVLERWYRAVSPLLKSYYGTGGDLNVDEIHEVIPITEDAGVWHPQEGVFNGHFRPTEADKINRIGQLRLGVIKVLESDQYSPSVKNKYTVADMITGFGVAEAIKHYYDIFGGSVIGKKAIVQGFGNVGAAAAFYLAQMGAKIVGIIDREGGVINEAGFSYDEIKTFFLHKKGNTLIADADRMIPFAEMNERIWSLPTEIFAPCAASRLITKEQITTMMDTGLEVISSGANVPFADKEIFFGPIMEYTDERVSLIPDFISNCGMARVFAYFMERRVGMDDELIFNDTSNTIRNAILNIFKQNAAKTNISRTAFEIALKQLI</sequence>
<feature type="domain" description="Glutamate/phenylalanine/leucine/valine/L-tryptophan dehydrogenase C-terminal" evidence="4">
    <location>
        <begin position="181"/>
        <end position="409"/>
    </location>
</feature>
<dbReference type="AlphaFoldDB" id="A0A6L9EI47"/>
<dbReference type="SMART" id="SM00839">
    <property type="entry name" value="ELFV_dehydrog"/>
    <property type="match status" value="1"/>
</dbReference>
<gene>
    <name evidence="5" type="ORF">GTQ38_20535</name>
</gene>
<keyword evidence="2 3" id="KW-0560">Oxidoreductase</keyword>
<comment type="similarity">
    <text evidence="1 3">Belongs to the Glu/Leu/Phe/Val dehydrogenases family.</text>
</comment>
<dbReference type="Pfam" id="PF00208">
    <property type="entry name" value="ELFV_dehydrog"/>
    <property type="match status" value="1"/>
</dbReference>
<dbReference type="GO" id="GO:0004352">
    <property type="term" value="F:glutamate dehydrogenase (NAD+) activity"/>
    <property type="evidence" value="ECO:0007669"/>
    <property type="project" value="TreeGrafter"/>
</dbReference>
<dbReference type="Gene3D" id="3.40.50.10860">
    <property type="entry name" value="Leucine Dehydrogenase, chain A, domain 1"/>
    <property type="match status" value="1"/>
</dbReference>
<evidence type="ECO:0000313" key="5">
    <source>
        <dbReference type="EMBL" id="NAS14411.1"/>
    </source>
</evidence>
<dbReference type="PANTHER" id="PTHR11606">
    <property type="entry name" value="GLUTAMATE DEHYDROGENASE"/>
    <property type="match status" value="1"/>
</dbReference>
<dbReference type="SUPFAM" id="SSF51735">
    <property type="entry name" value="NAD(P)-binding Rossmann-fold domains"/>
    <property type="match status" value="1"/>
</dbReference>
<evidence type="ECO:0000256" key="1">
    <source>
        <dbReference type="ARBA" id="ARBA00006382"/>
    </source>
</evidence>
<evidence type="ECO:0000256" key="3">
    <source>
        <dbReference type="RuleBase" id="RU004417"/>
    </source>
</evidence>
<organism evidence="5 6">
    <name type="scientific">Poritiphilus flavus</name>
    <dbReference type="NCBI Taxonomy" id="2697053"/>
    <lineage>
        <taxon>Bacteria</taxon>
        <taxon>Pseudomonadati</taxon>
        <taxon>Bacteroidota</taxon>
        <taxon>Flavobacteriia</taxon>
        <taxon>Flavobacteriales</taxon>
        <taxon>Flavobacteriaceae</taxon>
        <taxon>Poritiphilus</taxon>
    </lineage>
</organism>
<dbReference type="InterPro" id="IPR006097">
    <property type="entry name" value="Glu/Leu/Phe/Val/Trp_DH_dimer"/>
</dbReference>
<dbReference type="Pfam" id="PF02812">
    <property type="entry name" value="ELFV_dehydrog_N"/>
    <property type="match status" value="1"/>
</dbReference>
<dbReference type="PRINTS" id="PR00082">
    <property type="entry name" value="GLFDHDRGNASE"/>
</dbReference>
<comment type="caution">
    <text evidence="5">The sequence shown here is derived from an EMBL/GenBank/DDBJ whole genome shotgun (WGS) entry which is preliminary data.</text>
</comment>
<proteinExistence type="inferred from homology"/>
<keyword evidence="6" id="KW-1185">Reference proteome</keyword>
<name>A0A6L9EI47_9FLAO</name>
<dbReference type="EMBL" id="WXYO01000011">
    <property type="protein sequence ID" value="NAS14411.1"/>
    <property type="molecule type" value="Genomic_DNA"/>
</dbReference>
<dbReference type="InterPro" id="IPR006096">
    <property type="entry name" value="Glu/Leu/Phe/Val/Trp_DH_C"/>
</dbReference>
<dbReference type="InterPro" id="IPR036291">
    <property type="entry name" value="NAD(P)-bd_dom_sf"/>
</dbReference>
<evidence type="ECO:0000259" key="4">
    <source>
        <dbReference type="SMART" id="SM00839"/>
    </source>
</evidence>
<evidence type="ECO:0000313" key="6">
    <source>
        <dbReference type="Proteomes" id="UP000475249"/>
    </source>
</evidence>
<dbReference type="InterPro" id="IPR006095">
    <property type="entry name" value="Glu/Leu/Phe/Val/Trp_DH"/>
</dbReference>
<dbReference type="Gene3D" id="3.40.50.720">
    <property type="entry name" value="NAD(P)-binding Rossmann-like Domain"/>
    <property type="match status" value="1"/>
</dbReference>
<dbReference type="InterPro" id="IPR046346">
    <property type="entry name" value="Aminoacid_DH-like_N_sf"/>
</dbReference>
<dbReference type="PANTHER" id="PTHR11606:SF13">
    <property type="entry name" value="GLUTAMATE DEHYDROGENASE 1, MITOCHONDRIAL"/>
    <property type="match status" value="1"/>
</dbReference>
<reference evidence="5 6" key="1">
    <citation type="submission" date="2020-01" db="EMBL/GenBank/DDBJ databases">
        <title>Bacteria diversity of Porities sp.</title>
        <authorList>
            <person name="Wang G."/>
        </authorList>
    </citation>
    <scope>NUCLEOTIDE SEQUENCE [LARGE SCALE GENOMIC DNA]</scope>
    <source>
        <strain evidence="5 6">R33</strain>
    </source>
</reference>